<dbReference type="KEGG" id="dpte:113788499"/>
<evidence type="ECO:0000256" key="7">
    <source>
        <dbReference type="ARBA" id="ARBA00022527"/>
    </source>
</evidence>
<keyword evidence="11" id="KW-0418">Kinase</keyword>
<evidence type="ECO:0000313" key="20">
    <source>
        <dbReference type="Proteomes" id="UP000515146"/>
    </source>
</evidence>
<comment type="similarity">
    <text evidence="4">Belongs to the protein kinase superfamily. CAMK Ser/Thr protein kinase family. LKB1 subfamily.</text>
</comment>
<evidence type="ECO:0000256" key="18">
    <source>
        <dbReference type="SAM" id="MobiDB-lite"/>
    </source>
</evidence>
<feature type="region of interest" description="Disordered" evidence="18">
    <location>
        <begin position="114"/>
        <end position="133"/>
    </location>
</feature>
<keyword evidence="20" id="KW-1185">Reference proteome</keyword>
<dbReference type="InterPro" id="IPR017441">
    <property type="entry name" value="Protein_kinase_ATP_BS"/>
</dbReference>
<dbReference type="PANTHER" id="PTHR24346">
    <property type="entry name" value="MAP/MICROTUBULE AFFINITY-REGULATING KINASE"/>
    <property type="match status" value="1"/>
</dbReference>
<keyword evidence="8" id="KW-0808">Transferase</keyword>
<name>A0A6P6XPD9_DERPT</name>
<dbReference type="FunFam" id="1.10.510.10:FF:001234">
    <property type="entry name" value="Serine/threonine-protein kinase par-4"/>
    <property type="match status" value="1"/>
</dbReference>
<evidence type="ECO:0000256" key="5">
    <source>
        <dbReference type="ARBA" id="ARBA00012513"/>
    </source>
</evidence>
<dbReference type="Gene3D" id="1.10.510.10">
    <property type="entry name" value="Transferase(Phosphotransferase) domain 1"/>
    <property type="match status" value="1"/>
</dbReference>
<dbReference type="Pfam" id="PF00069">
    <property type="entry name" value="Pkinase"/>
    <property type="match status" value="1"/>
</dbReference>
<evidence type="ECO:0000256" key="8">
    <source>
        <dbReference type="ARBA" id="ARBA00022679"/>
    </source>
</evidence>
<dbReference type="GO" id="GO:0030295">
    <property type="term" value="F:protein kinase activator activity"/>
    <property type="evidence" value="ECO:0007669"/>
    <property type="project" value="InterPro"/>
</dbReference>
<feature type="compositionally biased region" description="Low complexity" evidence="18">
    <location>
        <begin position="115"/>
        <end position="132"/>
    </location>
</feature>
<evidence type="ECO:0000256" key="15">
    <source>
        <dbReference type="ARBA" id="ARBA00047899"/>
    </source>
</evidence>
<comment type="catalytic activity">
    <reaction evidence="16">
        <text>L-seryl-[protein] + ATP = O-phospho-L-seryl-[protein] + ADP + H(+)</text>
        <dbReference type="Rhea" id="RHEA:17989"/>
        <dbReference type="Rhea" id="RHEA-COMP:9863"/>
        <dbReference type="Rhea" id="RHEA-COMP:11604"/>
        <dbReference type="ChEBI" id="CHEBI:15378"/>
        <dbReference type="ChEBI" id="CHEBI:29999"/>
        <dbReference type="ChEBI" id="CHEBI:30616"/>
        <dbReference type="ChEBI" id="CHEBI:83421"/>
        <dbReference type="ChEBI" id="CHEBI:456216"/>
        <dbReference type="EC" id="2.7.11.1"/>
    </reaction>
</comment>
<evidence type="ECO:0000256" key="11">
    <source>
        <dbReference type="ARBA" id="ARBA00022777"/>
    </source>
</evidence>
<evidence type="ECO:0000259" key="19">
    <source>
        <dbReference type="PROSITE" id="PS50011"/>
    </source>
</evidence>
<dbReference type="GO" id="GO:0046872">
    <property type="term" value="F:metal ion binding"/>
    <property type="evidence" value="ECO:0007669"/>
    <property type="project" value="UniProtKB-KW"/>
</dbReference>
<dbReference type="InterPro" id="IPR000719">
    <property type="entry name" value="Prot_kinase_dom"/>
</dbReference>
<evidence type="ECO:0000256" key="16">
    <source>
        <dbReference type="ARBA" id="ARBA00048679"/>
    </source>
</evidence>
<keyword evidence="7" id="KW-0723">Serine/threonine-protein kinase</keyword>
<feature type="binding site" evidence="17">
    <location>
        <position position="300"/>
    </location>
    <ligand>
        <name>ATP</name>
        <dbReference type="ChEBI" id="CHEBI:30616"/>
    </ligand>
</feature>
<comment type="subcellular location">
    <subcellularLocation>
        <location evidence="3">Cytoplasm</location>
    </subcellularLocation>
</comment>
<dbReference type="Gene3D" id="3.30.200.20">
    <property type="entry name" value="Phosphorylase Kinase, domain 1"/>
    <property type="match status" value="1"/>
</dbReference>
<dbReference type="AlphaFoldDB" id="A0A6P6XPD9"/>
<evidence type="ECO:0000256" key="6">
    <source>
        <dbReference type="ARBA" id="ARBA00022490"/>
    </source>
</evidence>
<accession>A0A6P6XPD9</accession>
<dbReference type="PROSITE" id="PS00108">
    <property type="entry name" value="PROTEIN_KINASE_ST"/>
    <property type="match status" value="1"/>
</dbReference>
<feature type="region of interest" description="Disordered" evidence="18">
    <location>
        <begin position="39"/>
        <end position="85"/>
    </location>
</feature>
<proteinExistence type="inferred from homology"/>
<dbReference type="GO" id="GO:0030010">
    <property type="term" value="P:establishment of cell polarity"/>
    <property type="evidence" value="ECO:0007669"/>
    <property type="project" value="InterPro"/>
</dbReference>
<comment type="catalytic activity">
    <reaction evidence="15">
        <text>L-threonyl-[protein] + ATP = O-phospho-L-threonyl-[protein] + ADP + H(+)</text>
        <dbReference type="Rhea" id="RHEA:46608"/>
        <dbReference type="Rhea" id="RHEA-COMP:11060"/>
        <dbReference type="Rhea" id="RHEA-COMP:11605"/>
        <dbReference type="ChEBI" id="CHEBI:15378"/>
        <dbReference type="ChEBI" id="CHEBI:30013"/>
        <dbReference type="ChEBI" id="CHEBI:30616"/>
        <dbReference type="ChEBI" id="CHEBI:61977"/>
        <dbReference type="ChEBI" id="CHEBI:456216"/>
        <dbReference type="EC" id="2.7.11.1"/>
    </reaction>
</comment>
<comment type="cofactor">
    <cofactor evidence="2">
        <name>Mg(2+)</name>
        <dbReference type="ChEBI" id="CHEBI:18420"/>
    </cofactor>
</comment>
<dbReference type="SUPFAM" id="SSF56112">
    <property type="entry name" value="Protein kinase-like (PK-like)"/>
    <property type="match status" value="1"/>
</dbReference>
<evidence type="ECO:0000256" key="4">
    <source>
        <dbReference type="ARBA" id="ARBA00009985"/>
    </source>
</evidence>
<evidence type="ECO:0000256" key="14">
    <source>
        <dbReference type="ARBA" id="ARBA00023211"/>
    </source>
</evidence>
<reference evidence="21" key="1">
    <citation type="submission" date="2025-08" db="UniProtKB">
        <authorList>
            <consortium name="RefSeq"/>
        </authorList>
    </citation>
    <scope>IDENTIFICATION</scope>
    <source>
        <strain evidence="21">Airmid</strain>
    </source>
</reference>
<dbReference type="GO" id="GO:0001558">
    <property type="term" value="P:regulation of cell growth"/>
    <property type="evidence" value="ECO:0007669"/>
    <property type="project" value="InterPro"/>
</dbReference>
<evidence type="ECO:0000256" key="10">
    <source>
        <dbReference type="ARBA" id="ARBA00022741"/>
    </source>
</evidence>
<dbReference type="GO" id="GO:0042593">
    <property type="term" value="P:glucose homeostasis"/>
    <property type="evidence" value="ECO:0007669"/>
    <property type="project" value="InterPro"/>
</dbReference>
<dbReference type="GO" id="GO:0005737">
    <property type="term" value="C:cytoplasm"/>
    <property type="evidence" value="ECO:0007669"/>
    <property type="project" value="UniProtKB-SubCell"/>
</dbReference>
<dbReference type="GO" id="GO:0035556">
    <property type="term" value="P:intracellular signal transduction"/>
    <property type="evidence" value="ECO:0007669"/>
    <property type="project" value="TreeGrafter"/>
</dbReference>
<dbReference type="OMA" id="YHRVNSS"/>
<evidence type="ECO:0000256" key="2">
    <source>
        <dbReference type="ARBA" id="ARBA00001946"/>
    </source>
</evidence>
<organism evidence="20 21">
    <name type="scientific">Dermatophagoides pteronyssinus</name>
    <name type="common">European house dust mite</name>
    <dbReference type="NCBI Taxonomy" id="6956"/>
    <lineage>
        <taxon>Eukaryota</taxon>
        <taxon>Metazoa</taxon>
        <taxon>Ecdysozoa</taxon>
        <taxon>Arthropoda</taxon>
        <taxon>Chelicerata</taxon>
        <taxon>Arachnida</taxon>
        <taxon>Acari</taxon>
        <taxon>Acariformes</taxon>
        <taxon>Sarcoptiformes</taxon>
        <taxon>Astigmata</taxon>
        <taxon>Psoroptidia</taxon>
        <taxon>Analgoidea</taxon>
        <taxon>Pyroglyphidae</taxon>
        <taxon>Dermatophagoidinae</taxon>
        <taxon>Dermatophagoides</taxon>
    </lineage>
</organism>
<keyword evidence="9" id="KW-0479">Metal-binding</keyword>
<evidence type="ECO:0000256" key="1">
    <source>
        <dbReference type="ARBA" id="ARBA00001936"/>
    </source>
</evidence>
<dbReference type="SMART" id="SM00220">
    <property type="entry name" value="S_TKc"/>
    <property type="match status" value="1"/>
</dbReference>
<dbReference type="InterPro" id="IPR008271">
    <property type="entry name" value="Ser/Thr_kinase_AS"/>
</dbReference>
<evidence type="ECO:0000256" key="13">
    <source>
        <dbReference type="ARBA" id="ARBA00022842"/>
    </source>
</evidence>
<dbReference type="InterPro" id="IPR039154">
    <property type="entry name" value="LKB1_c"/>
</dbReference>
<dbReference type="CDD" id="cd14119">
    <property type="entry name" value="STKc_LKB1"/>
    <property type="match status" value="1"/>
</dbReference>
<dbReference type="GeneID" id="113788499"/>
<dbReference type="GO" id="GO:0004674">
    <property type="term" value="F:protein serine/threonine kinase activity"/>
    <property type="evidence" value="ECO:0007669"/>
    <property type="project" value="UniProtKB-KW"/>
</dbReference>
<dbReference type="Proteomes" id="UP000515146">
    <property type="component" value="Unplaced"/>
</dbReference>
<dbReference type="InParanoid" id="A0A6P6XPD9"/>
<dbReference type="RefSeq" id="XP_027193754.1">
    <property type="nucleotide sequence ID" value="XM_027337953.1"/>
</dbReference>
<keyword evidence="12 17" id="KW-0067">ATP-binding</keyword>
<comment type="cofactor">
    <cofactor evidence="1">
        <name>Mn(2+)</name>
        <dbReference type="ChEBI" id="CHEBI:29035"/>
    </cofactor>
</comment>
<evidence type="ECO:0000256" key="3">
    <source>
        <dbReference type="ARBA" id="ARBA00004496"/>
    </source>
</evidence>
<gene>
    <name evidence="21" type="primary">LOC113788499</name>
</gene>
<dbReference type="InterPro" id="IPR011009">
    <property type="entry name" value="Kinase-like_dom_sf"/>
</dbReference>
<evidence type="ECO:0000313" key="21">
    <source>
        <dbReference type="RefSeq" id="XP_027193754.1"/>
    </source>
</evidence>
<feature type="domain" description="Protein kinase" evidence="19">
    <location>
        <begin position="271"/>
        <end position="532"/>
    </location>
</feature>
<keyword evidence="13" id="KW-0460">Magnesium</keyword>
<evidence type="ECO:0000256" key="9">
    <source>
        <dbReference type="ARBA" id="ARBA00022723"/>
    </source>
</evidence>
<keyword evidence="14" id="KW-0464">Manganese</keyword>
<protein>
    <recommendedName>
        <fullName evidence="5">non-specific serine/threonine protein kinase</fullName>
        <ecNumber evidence="5">2.7.11.1</ecNumber>
    </recommendedName>
</protein>
<dbReference type="FunFam" id="3.30.200.20:FF:000235">
    <property type="entry name" value="serine/threonine-protein kinase STK11"/>
    <property type="match status" value="1"/>
</dbReference>
<dbReference type="PANTHER" id="PTHR24346:SF94">
    <property type="entry name" value="NON-SPECIFIC SERINE_THREONINE PROTEIN KINASE"/>
    <property type="match status" value="1"/>
</dbReference>
<sequence length="679" mass="76584">MQSSSSSKTAASDATASSTIDTIFIDDNTGTMNENIRIKNIDDDDDDGDDDICLEQHPTTINNDNDNDDQRNESTKKVKKKSSNFDQKCSTTTTMMMDDDDDLIVPNVNKNCDMNTSDTNQTTTTTNFNNNNKDNVQFDHSKPLLSLSSDQQHSSSLCGNIVDSNIPIIQFAQDDDDDNDDVCEERRPLFVTPPPITEEEMLDGCLGADGFLYEKSLLFEHDPLISAAGGGGDGTAIAITIQDKPLSYHRVNSSEILYEKKRRKVKFVSKYLLGDVVGEGSYSKVKEVLDTETLERRAAKIMKKKRLRKIPNGEQNVQREIQLLRKLNHENLVKLYDVIYDNIKEKMYIIMEYCVAVLQELLDSVPDTKRFPIHQAHGYFVQLVNGLEYLHSQGIIHKDIKPGNLLLTNGGVIKITDLGVSEMLDQFQQDDMISTSQGSPAFQPPEIADGRAKFSGFKVDIWASGVTLFNITTGKYPFQGDNIYRLYDNISKAELTIPTEMDYLLSDLVKSMLCKEPDERISIQQIKQHDWVRKKHPRIEQPVRIPCKTGGDELRSMSVLPYLWQLHNNNSYDDDGDEELDNIIDGDDDDEEFEYATVSASDTTEWSNSRMNELTVNSFVSNVSHTSKQSRTSTLSNNLASLFKLHKSKSARSQTTTGFEALTRTNRFLNCLGLRSTHK</sequence>
<keyword evidence="6" id="KW-0963">Cytoplasm</keyword>
<evidence type="ECO:0000256" key="17">
    <source>
        <dbReference type="PROSITE-ProRule" id="PRU10141"/>
    </source>
</evidence>
<evidence type="ECO:0000256" key="12">
    <source>
        <dbReference type="ARBA" id="ARBA00022840"/>
    </source>
</evidence>
<dbReference type="GO" id="GO:0005524">
    <property type="term" value="F:ATP binding"/>
    <property type="evidence" value="ECO:0007669"/>
    <property type="project" value="UniProtKB-UniRule"/>
</dbReference>
<dbReference type="PROSITE" id="PS00107">
    <property type="entry name" value="PROTEIN_KINASE_ATP"/>
    <property type="match status" value="1"/>
</dbReference>
<dbReference type="PROSITE" id="PS50011">
    <property type="entry name" value="PROTEIN_KINASE_DOM"/>
    <property type="match status" value="1"/>
</dbReference>
<feature type="compositionally biased region" description="Acidic residues" evidence="18">
    <location>
        <begin position="42"/>
        <end position="53"/>
    </location>
</feature>
<dbReference type="EC" id="2.7.11.1" evidence="5"/>
<keyword evidence="10 17" id="KW-0547">Nucleotide-binding</keyword>
<dbReference type="OrthoDB" id="68483at2759"/>